<dbReference type="PANTHER" id="PTHR11782">
    <property type="entry name" value="ADENOSINE/GUANOSINE DIPHOSPHATASE"/>
    <property type="match status" value="1"/>
</dbReference>
<organism evidence="4 5">
    <name type="scientific">Cylindrotheca closterium</name>
    <dbReference type="NCBI Taxonomy" id="2856"/>
    <lineage>
        <taxon>Eukaryota</taxon>
        <taxon>Sar</taxon>
        <taxon>Stramenopiles</taxon>
        <taxon>Ochrophyta</taxon>
        <taxon>Bacillariophyta</taxon>
        <taxon>Bacillariophyceae</taxon>
        <taxon>Bacillariophycidae</taxon>
        <taxon>Bacillariales</taxon>
        <taxon>Bacillariaceae</taxon>
        <taxon>Cylindrotheca</taxon>
    </lineage>
</organism>
<evidence type="ECO:0000256" key="1">
    <source>
        <dbReference type="ARBA" id="ARBA00009283"/>
    </source>
</evidence>
<comment type="caution">
    <text evidence="4">The sequence shown here is derived from an EMBL/GenBank/DDBJ whole genome shotgun (WGS) entry which is preliminary data.</text>
</comment>
<evidence type="ECO:0008006" key="6">
    <source>
        <dbReference type="Google" id="ProtNLM"/>
    </source>
</evidence>
<gene>
    <name evidence="4" type="ORF">CYCCA115_LOCUS20409</name>
</gene>
<dbReference type="Pfam" id="PF01150">
    <property type="entry name" value="GDA1_CD39"/>
    <property type="match status" value="1"/>
</dbReference>
<protein>
    <recommendedName>
        <fullName evidence="6">Adenosine diphosphatase</fullName>
    </recommendedName>
</protein>
<reference evidence="4" key="1">
    <citation type="submission" date="2023-08" db="EMBL/GenBank/DDBJ databases">
        <authorList>
            <person name="Audoor S."/>
            <person name="Bilcke G."/>
        </authorList>
    </citation>
    <scope>NUCLEOTIDE SEQUENCE</scope>
</reference>
<comment type="similarity">
    <text evidence="1">Belongs to the GDA1/CD39 NTPase family.</text>
</comment>
<feature type="active site" description="Proton acceptor" evidence="3">
    <location>
        <position position="178"/>
    </location>
</feature>
<evidence type="ECO:0000256" key="2">
    <source>
        <dbReference type="ARBA" id="ARBA00022801"/>
    </source>
</evidence>
<evidence type="ECO:0000313" key="4">
    <source>
        <dbReference type="EMBL" id="CAJ1963974.1"/>
    </source>
</evidence>
<dbReference type="Gene3D" id="3.30.420.40">
    <property type="match status" value="1"/>
</dbReference>
<dbReference type="EMBL" id="CAKOGP040002169">
    <property type="protein sequence ID" value="CAJ1963974.1"/>
    <property type="molecule type" value="Genomic_DNA"/>
</dbReference>
<dbReference type="PROSITE" id="PS01238">
    <property type="entry name" value="GDA1_CD39_NTPASE"/>
    <property type="match status" value="1"/>
</dbReference>
<name>A0AAD2G628_9STRA</name>
<keyword evidence="5" id="KW-1185">Reference proteome</keyword>
<proteinExistence type="inferred from homology"/>
<dbReference type="Proteomes" id="UP001295423">
    <property type="component" value="Unassembled WGS sequence"/>
</dbReference>
<dbReference type="GO" id="GO:0016787">
    <property type="term" value="F:hydrolase activity"/>
    <property type="evidence" value="ECO:0007669"/>
    <property type="project" value="UniProtKB-KW"/>
</dbReference>
<dbReference type="AlphaFoldDB" id="A0AAD2G628"/>
<accession>A0AAD2G628</accession>
<keyword evidence="2" id="KW-0378">Hydrolase</keyword>
<evidence type="ECO:0000313" key="5">
    <source>
        <dbReference type="Proteomes" id="UP001295423"/>
    </source>
</evidence>
<evidence type="ECO:0000256" key="3">
    <source>
        <dbReference type="PIRSR" id="PIRSR600407-1"/>
    </source>
</evidence>
<sequence length="208" mass="23311">MNQTKTSQQHKYFWSPTNIALAVVSLFALWTHVHSLSRGKLSATKVTSKEAQYMLVIDAGSSGSRIYIYKYFFSPYGYLTFQPDPATFKSTNSLDSFSGPHNAGASLEPLLEFAKTHVPNDLTESTPIVLKATSGLRQVQEANKRIAHSILESVRITLENSKFLFRPSYAEIMTGEEEGTLGWLALNYLHETKNGHIRHRTSSTPKQL</sequence>
<dbReference type="InterPro" id="IPR000407">
    <property type="entry name" value="GDA1_CD39_NTPase"/>
</dbReference>